<dbReference type="InterPro" id="IPR004089">
    <property type="entry name" value="MCPsignal_dom"/>
</dbReference>
<evidence type="ECO:0000256" key="2">
    <source>
        <dbReference type="ARBA" id="ARBA00023224"/>
    </source>
</evidence>
<comment type="caution">
    <text evidence="8">The sequence shown here is derived from an EMBL/GenBank/DDBJ whole genome shotgun (WGS) entry which is preliminary data.</text>
</comment>
<proteinExistence type="inferred from homology"/>
<evidence type="ECO:0000256" key="5">
    <source>
        <dbReference type="SAM" id="Phobius"/>
    </source>
</evidence>
<dbReference type="Pfam" id="PF00015">
    <property type="entry name" value="MCPsignal"/>
    <property type="match status" value="1"/>
</dbReference>
<dbReference type="SMART" id="SM00283">
    <property type="entry name" value="MA"/>
    <property type="match status" value="1"/>
</dbReference>
<dbReference type="AlphaFoldDB" id="A0A370UAK6"/>
<keyword evidence="5" id="KW-1133">Transmembrane helix</keyword>
<evidence type="ECO:0000256" key="3">
    <source>
        <dbReference type="ARBA" id="ARBA00029447"/>
    </source>
</evidence>
<evidence type="ECO:0000256" key="1">
    <source>
        <dbReference type="ARBA" id="ARBA00004370"/>
    </source>
</evidence>
<dbReference type="InterPro" id="IPR003660">
    <property type="entry name" value="HAMP_dom"/>
</dbReference>
<dbReference type="PANTHER" id="PTHR32089">
    <property type="entry name" value="METHYL-ACCEPTING CHEMOTAXIS PROTEIN MCPB"/>
    <property type="match status" value="1"/>
</dbReference>
<feature type="transmembrane region" description="Helical" evidence="5">
    <location>
        <begin position="273"/>
        <end position="294"/>
    </location>
</feature>
<name>A0A370UAK6_9GAMM</name>
<keyword evidence="9" id="KW-1185">Reference proteome</keyword>
<accession>A0A370UAK6</accession>
<evidence type="ECO:0000313" key="9">
    <source>
        <dbReference type="Proteomes" id="UP000254326"/>
    </source>
</evidence>
<sequence length="627" mass="68165">MLNNLSFRAKLVCLLICAVIGFALVTVVAIDGMQSQQTSNAQLQRFGQIQTTVDKMSLGILEAADQLRSLNDATYEAYSQTLTQEKDEDLSRLEDEISHAARPDLKEALVASQTTLQSYSNALLDLAYQRSIIGFDSQSGLKSDIVALGDDVSKAIEKLNLLKREFVNVRQAEGSYLAEPRPDILESLNASFKRFMIRVENFGFKDTIGVVAEKYHNTILSYGDAYKALQDAEQRFTDEKVAFGERQEVLSALLAKYLQQAEQYANEQSQQSLITLISVSVLVSIVSIILMLSIGRSARNTLMRIVADLTKVKDGDMTAKARINTKRNDEFDALSTSLNEMTSGLGNVLSEVVGTTSNVSQMINGLNSAINNIADNNRSVNQRTHSLAGATEDISHRITQLSSTTNELREHSSETYESAKAGADTIRVVLDNLKGTVEAVNLTSQQLDELGRSSTDIDNVIGMINDLANQTNLLALNAAIEAARAGEAGRGFSVVADEVRALAEKTVDATSRITEIVSSIQSSTQTAISSMEQGKERLQIIEQNGGQAEDAIRIIEANAQTSAHSSDSMATAIQDVANTAVGMSSEMEQIAKQLGDDTQSIEQIVDSAQQIHKMAQALADKTRVFTL</sequence>
<keyword evidence="5" id="KW-0812">Transmembrane</keyword>
<evidence type="ECO:0000256" key="4">
    <source>
        <dbReference type="PROSITE-ProRule" id="PRU00284"/>
    </source>
</evidence>
<keyword evidence="2 4" id="KW-0807">Transducer</keyword>
<dbReference type="GO" id="GO:0016020">
    <property type="term" value="C:membrane"/>
    <property type="evidence" value="ECO:0007669"/>
    <property type="project" value="UniProtKB-SubCell"/>
</dbReference>
<organism evidence="8 9">
    <name type="scientific">Marinomonas piezotolerans</name>
    <dbReference type="NCBI Taxonomy" id="2213058"/>
    <lineage>
        <taxon>Bacteria</taxon>
        <taxon>Pseudomonadati</taxon>
        <taxon>Pseudomonadota</taxon>
        <taxon>Gammaproteobacteria</taxon>
        <taxon>Oceanospirillales</taxon>
        <taxon>Oceanospirillaceae</taxon>
        <taxon>Marinomonas</taxon>
    </lineage>
</organism>
<dbReference type="CDD" id="cd06225">
    <property type="entry name" value="HAMP"/>
    <property type="match status" value="1"/>
</dbReference>
<protein>
    <submittedName>
        <fullName evidence="8">Methyl-accepting chemotaxis protein</fullName>
    </submittedName>
</protein>
<dbReference type="Proteomes" id="UP000254326">
    <property type="component" value="Unassembled WGS sequence"/>
</dbReference>
<dbReference type="PROSITE" id="PS50111">
    <property type="entry name" value="CHEMOTAXIS_TRANSDUC_2"/>
    <property type="match status" value="1"/>
</dbReference>
<dbReference type="GO" id="GO:0006935">
    <property type="term" value="P:chemotaxis"/>
    <property type="evidence" value="ECO:0007669"/>
    <property type="project" value="UniProtKB-ARBA"/>
</dbReference>
<gene>
    <name evidence="8" type="ORF">DN730_04120</name>
</gene>
<dbReference type="EMBL" id="QKRA01000002">
    <property type="protein sequence ID" value="RDL44810.1"/>
    <property type="molecule type" value="Genomic_DNA"/>
</dbReference>
<feature type="domain" description="Methyl-accepting transducer" evidence="6">
    <location>
        <begin position="355"/>
        <end position="591"/>
    </location>
</feature>
<dbReference type="PANTHER" id="PTHR32089:SF112">
    <property type="entry name" value="LYSOZYME-LIKE PROTEIN-RELATED"/>
    <property type="match status" value="1"/>
</dbReference>
<keyword evidence="5" id="KW-0472">Membrane</keyword>
<evidence type="ECO:0000313" key="8">
    <source>
        <dbReference type="EMBL" id="RDL44810.1"/>
    </source>
</evidence>
<reference evidence="8 9" key="1">
    <citation type="submission" date="2018-06" db="EMBL/GenBank/DDBJ databases">
        <title>Marinomonas sp. YLB-05 draft genome sequence.</title>
        <authorList>
            <person name="Yu L."/>
            <person name="Tang X."/>
        </authorList>
    </citation>
    <scope>NUCLEOTIDE SEQUENCE [LARGE SCALE GENOMIC DNA]</scope>
    <source>
        <strain evidence="8 9">YLB-05</strain>
    </source>
</reference>
<dbReference type="RefSeq" id="WP_115466849.1">
    <property type="nucleotide sequence ID" value="NZ_QKRA01000002.1"/>
</dbReference>
<evidence type="ECO:0000259" key="6">
    <source>
        <dbReference type="PROSITE" id="PS50111"/>
    </source>
</evidence>
<evidence type="ECO:0000259" key="7">
    <source>
        <dbReference type="PROSITE" id="PS50885"/>
    </source>
</evidence>
<dbReference type="GO" id="GO:0007165">
    <property type="term" value="P:signal transduction"/>
    <property type="evidence" value="ECO:0007669"/>
    <property type="project" value="UniProtKB-KW"/>
</dbReference>
<dbReference type="Gene3D" id="1.10.287.950">
    <property type="entry name" value="Methyl-accepting chemotaxis protein"/>
    <property type="match status" value="1"/>
</dbReference>
<feature type="domain" description="HAMP" evidence="7">
    <location>
        <begin position="296"/>
        <end position="350"/>
    </location>
</feature>
<comment type="subcellular location">
    <subcellularLocation>
        <location evidence="1">Membrane</location>
    </subcellularLocation>
</comment>
<dbReference type="PROSITE" id="PS50885">
    <property type="entry name" value="HAMP"/>
    <property type="match status" value="1"/>
</dbReference>
<dbReference type="SUPFAM" id="SSF58104">
    <property type="entry name" value="Methyl-accepting chemotaxis protein (MCP) signaling domain"/>
    <property type="match status" value="1"/>
</dbReference>
<comment type="similarity">
    <text evidence="3">Belongs to the methyl-accepting chemotaxis (MCP) protein family.</text>
</comment>
<dbReference type="OrthoDB" id="6092731at2"/>